<sequence>MALFNKNKKNDLGATRQKATKVEMKAFDYHPKIILAWAKGIEGHSELLNYLLNNGYKELVMATHAIRLKEKARTWLMKNGYPHLMAFINAAEGNRQATNWLLKNNFTLLYNMAIAVDGDPQGFTWLNQNSTQEYFFLTRIIKDVKDEIEEGHNDIHKRSQE</sequence>
<dbReference type="OrthoDB" id="1467664at2"/>
<gene>
    <name evidence="1" type="ORF">DIT68_14940</name>
</gene>
<reference evidence="1 2" key="1">
    <citation type="submission" date="2018-05" db="EMBL/GenBank/DDBJ databases">
        <title>Brumimicrobium oceani sp. nov., isolated from coastal sediment.</title>
        <authorList>
            <person name="Kou Y."/>
        </authorList>
    </citation>
    <scope>NUCLEOTIDE SEQUENCE [LARGE SCALE GENOMIC DNA]</scope>
    <source>
        <strain evidence="1 2">C305</strain>
    </source>
</reference>
<keyword evidence="2" id="KW-1185">Reference proteome</keyword>
<protein>
    <submittedName>
        <fullName evidence="1">Uncharacterized protein</fullName>
    </submittedName>
</protein>
<dbReference type="EMBL" id="QFRJ01000017">
    <property type="protein sequence ID" value="PWH81428.1"/>
    <property type="molecule type" value="Genomic_DNA"/>
</dbReference>
<comment type="caution">
    <text evidence="1">The sequence shown here is derived from an EMBL/GenBank/DDBJ whole genome shotgun (WGS) entry which is preliminary data.</text>
</comment>
<evidence type="ECO:0000313" key="2">
    <source>
        <dbReference type="Proteomes" id="UP000245370"/>
    </source>
</evidence>
<dbReference type="Proteomes" id="UP000245370">
    <property type="component" value="Unassembled WGS sequence"/>
</dbReference>
<dbReference type="RefSeq" id="WP_109360628.1">
    <property type="nucleotide sequence ID" value="NZ_QFRJ01000017.1"/>
</dbReference>
<evidence type="ECO:0000313" key="1">
    <source>
        <dbReference type="EMBL" id="PWH81428.1"/>
    </source>
</evidence>
<organism evidence="1 2">
    <name type="scientific">Brumimicrobium oceani</name>
    <dbReference type="NCBI Taxonomy" id="2100725"/>
    <lineage>
        <taxon>Bacteria</taxon>
        <taxon>Pseudomonadati</taxon>
        <taxon>Bacteroidota</taxon>
        <taxon>Flavobacteriia</taxon>
        <taxon>Flavobacteriales</taxon>
        <taxon>Crocinitomicaceae</taxon>
        <taxon>Brumimicrobium</taxon>
    </lineage>
</organism>
<dbReference type="AlphaFoldDB" id="A0A2U2X0X6"/>
<proteinExistence type="predicted"/>
<name>A0A2U2X0X6_9FLAO</name>
<accession>A0A2U2X0X6</accession>
<reference evidence="1 2" key="2">
    <citation type="submission" date="2018-05" db="EMBL/GenBank/DDBJ databases">
        <authorList>
            <person name="Lanie J.A."/>
            <person name="Ng W.-L."/>
            <person name="Kazmierczak K.M."/>
            <person name="Andrzejewski T.M."/>
            <person name="Davidsen T.M."/>
            <person name="Wayne K.J."/>
            <person name="Tettelin H."/>
            <person name="Glass J.I."/>
            <person name="Rusch D."/>
            <person name="Podicherti R."/>
            <person name="Tsui H.-C.T."/>
            <person name="Winkler M.E."/>
        </authorList>
    </citation>
    <scope>NUCLEOTIDE SEQUENCE [LARGE SCALE GENOMIC DNA]</scope>
    <source>
        <strain evidence="1 2">C305</strain>
    </source>
</reference>